<dbReference type="EMBL" id="CP023701">
    <property type="protein sequence ID" value="QEU80851.1"/>
    <property type="molecule type" value="Genomic_DNA"/>
</dbReference>
<evidence type="ECO:0000313" key="2">
    <source>
        <dbReference type="EMBL" id="QEU80851.1"/>
    </source>
</evidence>
<dbReference type="InterPro" id="IPR007523">
    <property type="entry name" value="NDUFAF3/AAMDC"/>
</dbReference>
<dbReference type="PANTHER" id="PTHR15811">
    <property type="entry name" value="MTH938 DOMAIN-CONTAINING PROTEIN"/>
    <property type="match status" value="1"/>
</dbReference>
<dbReference type="PANTHER" id="PTHR15811:SF5">
    <property type="entry name" value="MTH938 DOMAIN-CONTAINING PROTEIN"/>
    <property type="match status" value="1"/>
</dbReference>
<dbReference type="AlphaFoldDB" id="A0A5P2UTE3"/>
<evidence type="ECO:0000313" key="1">
    <source>
        <dbReference type="EMBL" id="GGZ97549.1"/>
    </source>
</evidence>
<sequence length="108" mass="11317">MEVEGIAPGKDFVLYPGGGHAWDRAVHGTRHSPGIQPGDVRELLGRGIGVVVLGLGMQRRLHVAPTALELLREAGVRVHADETRAAVGIYPAVAAGPRPVGALFHSTC</sequence>
<evidence type="ECO:0000313" key="3">
    <source>
        <dbReference type="Proteomes" id="UP000326831"/>
    </source>
</evidence>
<reference evidence="2 3" key="2">
    <citation type="submission" date="2017-09" db="EMBL/GenBank/DDBJ databases">
        <authorList>
            <person name="Lee N."/>
            <person name="Cho B.-K."/>
        </authorList>
    </citation>
    <scope>NUCLEOTIDE SEQUENCE [LARGE SCALE GENOMIC DNA]</scope>
    <source>
        <strain evidence="2 3">ATCC 27467</strain>
    </source>
</reference>
<dbReference type="Gene3D" id="3.40.1230.10">
    <property type="entry name" value="MTH938-like"/>
    <property type="match status" value="1"/>
</dbReference>
<dbReference type="EMBL" id="BMVX01000045">
    <property type="protein sequence ID" value="GGZ97549.1"/>
    <property type="molecule type" value="Genomic_DNA"/>
</dbReference>
<organism evidence="2 3">
    <name type="scientific">Streptomyces subrutilus</name>
    <dbReference type="NCBI Taxonomy" id="36818"/>
    <lineage>
        <taxon>Bacteria</taxon>
        <taxon>Bacillati</taxon>
        <taxon>Actinomycetota</taxon>
        <taxon>Actinomycetes</taxon>
        <taxon>Kitasatosporales</taxon>
        <taxon>Streptomycetaceae</taxon>
        <taxon>Streptomyces</taxon>
    </lineage>
</organism>
<accession>A0A5P2UTE3</accession>
<proteinExistence type="predicted"/>
<dbReference type="KEGG" id="ssub:CP968_23500"/>
<dbReference type="Pfam" id="PF04430">
    <property type="entry name" value="DUF498"/>
    <property type="match status" value="1"/>
</dbReference>
<dbReference type="SUPFAM" id="SSF64076">
    <property type="entry name" value="MTH938-like"/>
    <property type="match status" value="1"/>
</dbReference>
<reference evidence="1" key="1">
    <citation type="journal article" date="2014" name="Int. J. Syst. Evol. Microbiol.">
        <title>Complete genome sequence of Corynebacterium casei LMG S-19264T (=DSM 44701T), isolated from a smear-ripened cheese.</title>
        <authorList>
            <consortium name="US DOE Joint Genome Institute (JGI-PGF)"/>
            <person name="Walter F."/>
            <person name="Albersmeier A."/>
            <person name="Kalinowski J."/>
            <person name="Ruckert C."/>
        </authorList>
    </citation>
    <scope>NUCLEOTIDE SEQUENCE</scope>
    <source>
        <strain evidence="1">JCM 4834</strain>
    </source>
</reference>
<keyword evidence="3" id="KW-1185">Reference proteome</keyword>
<name>A0A5P2UTE3_9ACTN</name>
<dbReference type="Proteomes" id="UP000634660">
    <property type="component" value="Unassembled WGS sequence"/>
</dbReference>
<reference evidence="1" key="3">
    <citation type="submission" date="2020-09" db="EMBL/GenBank/DDBJ databases">
        <authorList>
            <person name="Sun Q."/>
            <person name="Ohkuma M."/>
        </authorList>
    </citation>
    <scope>NUCLEOTIDE SEQUENCE</scope>
    <source>
        <strain evidence="1">JCM 4834</strain>
    </source>
</reference>
<gene>
    <name evidence="2" type="ORF">CP968_23500</name>
    <name evidence="1" type="ORF">GCM10010371_66700</name>
</gene>
<dbReference type="Proteomes" id="UP000326831">
    <property type="component" value="Chromosome"/>
</dbReference>
<evidence type="ECO:0008006" key="4">
    <source>
        <dbReference type="Google" id="ProtNLM"/>
    </source>
</evidence>
<protein>
    <recommendedName>
        <fullName evidence="4">Mth938-like domain-containing protein</fullName>
    </recommendedName>
</protein>
<dbReference type="InterPro" id="IPR036748">
    <property type="entry name" value="MTH938-like_sf"/>
</dbReference>
<dbReference type="GO" id="GO:0005737">
    <property type="term" value="C:cytoplasm"/>
    <property type="evidence" value="ECO:0007669"/>
    <property type="project" value="TreeGrafter"/>
</dbReference>
<dbReference type="OrthoDB" id="1493668at2"/>